<evidence type="ECO:0000259" key="2">
    <source>
        <dbReference type="PROSITE" id="PS50235"/>
    </source>
</evidence>
<dbReference type="Gene3D" id="3.90.70.10">
    <property type="entry name" value="Cysteine proteinases"/>
    <property type="match status" value="1"/>
</dbReference>
<dbReference type="FunFam" id="3.90.70.10:FF:000136">
    <property type="entry name" value="Ubiquitin C-terminal hydrolase, putative"/>
    <property type="match status" value="1"/>
</dbReference>
<dbReference type="InterPro" id="IPR001394">
    <property type="entry name" value="Peptidase_C19_UCH"/>
</dbReference>
<dbReference type="InterPro" id="IPR038765">
    <property type="entry name" value="Papain-like_cys_pep_sf"/>
</dbReference>
<dbReference type="GO" id="GO:0016579">
    <property type="term" value="P:protein deubiquitination"/>
    <property type="evidence" value="ECO:0007669"/>
    <property type="project" value="InterPro"/>
</dbReference>
<dbReference type="Proteomes" id="UP000319663">
    <property type="component" value="Unassembled WGS sequence"/>
</dbReference>
<feature type="region of interest" description="Disordered" evidence="1">
    <location>
        <begin position="2501"/>
        <end position="2532"/>
    </location>
</feature>
<gene>
    <name evidence="3" type="ORF">MPDQ_007708</name>
</gene>
<dbReference type="InterPro" id="IPR050164">
    <property type="entry name" value="Peptidase_C19"/>
</dbReference>
<dbReference type="PROSITE" id="PS50235">
    <property type="entry name" value="USP_3"/>
    <property type="match status" value="1"/>
</dbReference>
<dbReference type="STRING" id="5098.A0A507QVJ7"/>
<name>A0A507QVJ7_MONPU</name>
<dbReference type="Pfam" id="PF12030">
    <property type="entry name" value="DUF3517"/>
    <property type="match status" value="1"/>
</dbReference>
<reference evidence="3 4" key="1">
    <citation type="submission" date="2019-06" db="EMBL/GenBank/DDBJ databases">
        <title>Wine fermentation using esterase from Monascus purpureus.</title>
        <authorList>
            <person name="Geng C."/>
            <person name="Zhang Y."/>
        </authorList>
    </citation>
    <scope>NUCLEOTIDE SEQUENCE [LARGE SCALE GENOMIC DNA]</scope>
    <source>
        <strain evidence="3">HQ1</strain>
    </source>
</reference>
<dbReference type="GO" id="GO:0005829">
    <property type="term" value="C:cytosol"/>
    <property type="evidence" value="ECO:0007669"/>
    <property type="project" value="TreeGrafter"/>
</dbReference>
<sequence length="2532" mass="285832">MAAAPLDSSSTPPRLRSTESSTYACDDPMEDNELQETRKRPRLDSGSGACESMSIDQPPTGLTPDPVAVAPAAADPSPSTPSRSASRVAINMKSTVPAELAPEPSGAVPEEPIPVLPEQIVNTGAHSSTAISISSSTAQSPEIEVAEVEDMDQDPATSNWKSLEEALRDRAAPEVVQLQEPLSLTELFPKLSGTSGLRESLEEICSMLEKGSPHDGELFIAIKNWMDDCLANLNQLTYGELANERDFWEEFPCVIESLLRRVQDFLPDAGQGPWNSLEEFFVGFARLTLHLVHLDTMSLSHLVDKTDVPAPEQLSRCYLPSLGWILQIYPIPFFRTLERYHGAEVVNLIARINDQIAAPPIGALKYLSEYAACVLTLLPRWPQLASILVSILTIAQNMIESGNERKKYPADEMLIESPVFARTMKAIYTLFRAVDEEYQQHISKKSPWLTSDISESIIRSTSFTYLSLSQHDPNIALQLAKDLSIEFPERATPDEYPTIIHWAWKFNALKKSIMEGRMELRVYCMETMQSDLVSVWRQFIQTNPAGIEHPIVQYLLKFLRENKIVEYVVGIGSHPQLISRSGNIVGFLVVTSTYTDADTDTIWRTVTESEDPRAVSEVLGMLSRTIPMHQANSTALLYLCSKLLELPLNRFDSRMLEFCDQLLHQLREKYGERSRHEQLDSLHVDTIPLRLCVRLIRESTASGDLPVENKALLQRFAGSQLGSFISVGLSDMDRMEMYERCIQDIAEMNQFAAGSIQALNALLPPQDSQEIRKLATDFDLARLAITEISYALESNRTDFADPFSRNGFISRIQMLSRIIDKVPDTITPDLSDVLWKKIFMSNELVEQARSALWDMLCRTTSRSSKRNPFIDRCIQEYLPQLSPDDYSPELLSFAKHTMTYEIRFNPPPSAGENEVVWIPGMDRIWTFILTARPGSIETEATNFAIEVYLDHILINKAPRSAVEATHIAIVDRCVEQLKSAAANLKSSTGSSTANGGTAVAAPVSQEDIRTEELRFSRSLLFLRQLLQGLRARPQYSPPQGPPPDLPERPEKGDPVEISYQAFNGGSQSKVSTFRIGDLSTASELVDRLIQLTGFSKFSTIYGGQKIDLLENPGLPVREMKVHPGLLIVRKVPESVDISFSRRQSQTLVDSEVLKHFDDLYDLLNLDDHLAREIYDFLVVFPPQDRIRQLVKSEKTEQDIFPIQKPFSFLYSLNTLSVCLREEALEVTPNQSFVSHSINTLVASLIRPGTSESISQDPIKLLLACNSVECLLLALLVKPRLGDGSSVVLDPAPLIRQLLKIIETVRPLSVAPLSQIGTQKLICNSFAVLMEASVRDNKFWTVLKGLVQLDRLVFMLLLDESRQPIRKGIAENIAIICGGPKSLKKPNKLGTPGPTSPENPASIDILATIWDGFVKTFPQTPNYAQQSQEFFEVALSVFCSVADMSPHDLIFGDYLREWSSIMLSHQTEEFVGREPVDPLVLGFCRLLKLCLDLADSNNTSLDTFDLAESLFNNYLFPDLSMPSDSPMAPQVPVMNTQIRQELYAILILLCKYDENYSKMVSFLEDLIPQDYTYSPNWGFERQKMIRSPEGYAGLKNLSNTCYLNSLLTQLFMNVGFREFMLQLDVPDPGSTHKLLDETKKVFGYMQETWLKSVDPQGFVDTIRTYDNEPIDVTIQMDVDEFYNLLFDRWEAQILDPEDRKKFRSFYGGQLVQQIKSKECPHISERLEPFSAIQCDIKGKLCLEDSLQAYVEGEIMQGGEFASPLIVKPICQHLLRDNKYSCTSCGRHVDAVKRACLKDIPDNLIFHLKRFDFDMLTMLRSKINDEFQFPEHIDMSPYKVESLSEPSADVPQDIFQLVGVLVHSGTAESGHYYSYIRKRPTDGSKGSWVEFNDSDVTSFDPSNIADQCFGGFNDSHNGPPYGQVRFNKVWNAYMLFYQRVSSMETAKSIYEPIKGDVPVRVSLPVPLGNHIAMENEIFIRTYCLLDPYHIFFVRHLLSQSIDAQSGSRKASLLNKTVIFIALDTLEQLISRTREPFGLDNIVTEIMRAITSTPKGAYRVLQWVLERPTGVRNLILRCPYAAIRNSSLKIFASALTKLQMLSNDVDLQDIEREKWRMRYLNIFDDTVATLAGLWSILHTSNRSWDDYFDFLLLLANFGPHESGVLLNYGFLKRCLEIVWLDREDPKKLKRQYVAYYKLMEKGRRFSHKKLTDFLFVLLKHINLTIPPTPDGDERTMHDGQCSMTVSESYLIRPLGRNNELLLLKKLLQQYSSPVACKNILTLFLQFEPEAQLMEPICKTLEDGLRVAPAALCAPFLDATLVFCKQSPDEERIVGLIDFVAKGVESINNSGGKEHLSFFTNILTVHNEIIEKDDTWFSSQVINRVADWAPTLLIYADKTVRNMTFEVLRQILFADEGEETDDEWQLHITEVAKDLAQACVDKLRRTYLSISEQSVEARAVDIINMVISHCLENYFGDSEEDQEFIRQANAVGTAIEELIVDLPEELASESDLPSPDEWEDNSVMASESDIGLAESP</sequence>
<dbReference type="PANTHER" id="PTHR24006">
    <property type="entry name" value="UBIQUITIN CARBOXYL-TERMINAL HYDROLASE"/>
    <property type="match status" value="1"/>
</dbReference>
<feature type="compositionally biased region" description="Basic and acidic residues" evidence="1">
    <location>
        <begin position="1045"/>
        <end position="1054"/>
    </location>
</feature>
<evidence type="ECO:0000313" key="4">
    <source>
        <dbReference type="Proteomes" id="UP000319663"/>
    </source>
</evidence>
<dbReference type="EMBL" id="VIFY01000085">
    <property type="protein sequence ID" value="TQB71236.1"/>
    <property type="molecule type" value="Genomic_DNA"/>
</dbReference>
<proteinExistence type="predicted"/>
<keyword evidence="4" id="KW-1185">Reference proteome</keyword>
<feature type="region of interest" description="Disordered" evidence="1">
    <location>
        <begin position="1032"/>
        <end position="1058"/>
    </location>
</feature>
<dbReference type="GO" id="GO:0005634">
    <property type="term" value="C:nucleus"/>
    <property type="evidence" value="ECO:0007669"/>
    <property type="project" value="TreeGrafter"/>
</dbReference>
<feature type="compositionally biased region" description="Low complexity" evidence="1">
    <location>
        <begin position="63"/>
        <end position="89"/>
    </location>
</feature>
<dbReference type="InterPro" id="IPR028889">
    <property type="entry name" value="USP"/>
</dbReference>
<dbReference type="GO" id="GO:0004843">
    <property type="term" value="F:cysteine-type deubiquitinase activity"/>
    <property type="evidence" value="ECO:0007669"/>
    <property type="project" value="InterPro"/>
</dbReference>
<feature type="compositionally biased region" description="Polar residues" evidence="1">
    <location>
        <begin position="7"/>
        <end position="23"/>
    </location>
</feature>
<feature type="compositionally biased region" description="Acidic residues" evidence="1">
    <location>
        <begin position="2501"/>
        <end position="2516"/>
    </location>
</feature>
<dbReference type="PROSITE" id="PS00973">
    <property type="entry name" value="USP_2"/>
    <property type="match status" value="1"/>
</dbReference>
<dbReference type="PANTHER" id="PTHR24006:SF827">
    <property type="entry name" value="UBIQUITIN CARBOXYL-TERMINAL HYDROLASE 34"/>
    <property type="match status" value="1"/>
</dbReference>
<evidence type="ECO:0000313" key="3">
    <source>
        <dbReference type="EMBL" id="TQB71236.1"/>
    </source>
</evidence>
<protein>
    <recommendedName>
        <fullName evidence="2">USP domain-containing protein</fullName>
    </recommendedName>
</protein>
<evidence type="ECO:0000256" key="1">
    <source>
        <dbReference type="SAM" id="MobiDB-lite"/>
    </source>
</evidence>
<dbReference type="Pfam" id="PF00443">
    <property type="entry name" value="UCH"/>
    <property type="match status" value="1"/>
</dbReference>
<comment type="caution">
    <text evidence="3">The sequence shown here is derived from an EMBL/GenBank/DDBJ whole genome shotgun (WGS) entry which is preliminary data.</text>
</comment>
<dbReference type="InterPro" id="IPR018200">
    <property type="entry name" value="USP_CS"/>
</dbReference>
<dbReference type="InterPro" id="IPR021905">
    <property type="entry name" value="DUF3517"/>
</dbReference>
<feature type="compositionally biased region" description="Pro residues" evidence="1">
    <location>
        <begin position="1035"/>
        <end position="1044"/>
    </location>
</feature>
<organism evidence="3 4">
    <name type="scientific">Monascus purpureus</name>
    <name type="common">Red mold</name>
    <name type="synonym">Monascus anka</name>
    <dbReference type="NCBI Taxonomy" id="5098"/>
    <lineage>
        <taxon>Eukaryota</taxon>
        <taxon>Fungi</taxon>
        <taxon>Dikarya</taxon>
        <taxon>Ascomycota</taxon>
        <taxon>Pezizomycotina</taxon>
        <taxon>Eurotiomycetes</taxon>
        <taxon>Eurotiomycetidae</taxon>
        <taxon>Eurotiales</taxon>
        <taxon>Aspergillaceae</taxon>
        <taxon>Monascus</taxon>
    </lineage>
</organism>
<dbReference type="SUPFAM" id="SSF54001">
    <property type="entry name" value="Cysteine proteinases"/>
    <property type="match status" value="1"/>
</dbReference>
<dbReference type="CDD" id="cd02659">
    <property type="entry name" value="peptidase_C19C"/>
    <property type="match status" value="1"/>
</dbReference>
<feature type="region of interest" description="Disordered" evidence="1">
    <location>
        <begin position="1"/>
        <end position="91"/>
    </location>
</feature>
<feature type="domain" description="USP" evidence="2">
    <location>
        <begin position="1591"/>
        <end position="1938"/>
    </location>
</feature>
<accession>A0A507QVJ7</accession>